<name>A0A940YL25_9BURK</name>
<reference evidence="2" key="1">
    <citation type="submission" date="2021-04" db="EMBL/GenBank/DDBJ databases">
        <title>The genome sequence of Ideonella sp. 4Y11.</title>
        <authorList>
            <person name="Liu Y."/>
        </authorList>
    </citation>
    <scope>NUCLEOTIDE SEQUENCE</scope>
    <source>
        <strain evidence="2">4Y11</strain>
    </source>
</reference>
<dbReference type="PANTHER" id="PTHR43610">
    <property type="entry name" value="BLL6696 PROTEIN"/>
    <property type="match status" value="1"/>
</dbReference>
<dbReference type="GO" id="GO:0016747">
    <property type="term" value="F:acyltransferase activity, transferring groups other than amino-acyl groups"/>
    <property type="evidence" value="ECO:0007669"/>
    <property type="project" value="InterPro"/>
</dbReference>
<dbReference type="SUPFAM" id="SSF55729">
    <property type="entry name" value="Acyl-CoA N-acyltransferases (Nat)"/>
    <property type="match status" value="1"/>
</dbReference>
<dbReference type="AlphaFoldDB" id="A0A940YL25"/>
<proteinExistence type="predicted"/>
<dbReference type="InterPro" id="IPR000182">
    <property type="entry name" value="GNAT_dom"/>
</dbReference>
<comment type="caution">
    <text evidence="2">The sequence shown here is derived from an EMBL/GenBank/DDBJ whole genome shotgun (WGS) entry which is preliminary data.</text>
</comment>
<evidence type="ECO:0000313" key="2">
    <source>
        <dbReference type="EMBL" id="MBQ0958246.1"/>
    </source>
</evidence>
<dbReference type="PANTHER" id="PTHR43610:SF1">
    <property type="entry name" value="N-ACETYLTRANSFERASE DOMAIN-CONTAINING PROTEIN"/>
    <property type="match status" value="1"/>
</dbReference>
<dbReference type="Proteomes" id="UP000678374">
    <property type="component" value="Unassembled WGS sequence"/>
</dbReference>
<dbReference type="Pfam" id="PF13302">
    <property type="entry name" value="Acetyltransf_3"/>
    <property type="match status" value="1"/>
</dbReference>
<sequence>MSELLQAVTLRGQHASLVPLHPDHAAALADAARDGELWRLWYTVVPRPEGMAAEIERRLGLHAAGSMLPFAVLDAQGVPVGMTTYMNIDRVHRRVEIGSTWYARRVQRSALNTECKRMLLTHAFETLDCIAVEFRTHRLNTQSRRAIERLGAQLDGILRAHQRTADGSLRDTAVYSITAAEWPTIRQHLDHQLSRQR</sequence>
<dbReference type="RefSeq" id="WP_210800762.1">
    <property type="nucleotide sequence ID" value="NZ_JAGQDE010000003.1"/>
</dbReference>
<protein>
    <submittedName>
        <fullName evidence="2">GNAT family N-acetyltransferase</fullName>
    </submittedName>
</protein>
<dbReference type="InterPro" id="IPR016181">
    <property type="entry name" value="Acyl_CoA_acyltransferase"/>
</dbReference>
<evidence type="ECO:0000313" key="3">
    <source>
        <dbReference type="Proteomes" id="UP000678374"/>
    </source>
</evidence>
<accession>A0A940YL25</accession>
<evidence type="ECO:0000259" key="1">
    <source>
        <dbReference type="PROSITE" id="PS51186"/>
    </source>
</evidence>
<dbReference type="Gene3D" id="3.40.630.30">
    <property type="match status" value="1"/>
</dbReference>
<keyword evidence="3" id="KW-1185">Reference proteome</keyword>
<organism evidence="2 3">
    <name type="scientific">Ideonella aquatica</name>
    <dbReference type="NCBI Taxonomy" id="2824119"/>
    <lineage>
        <taxon>Bacteria</taxon>
        <taxon>Pseudomonadati</taxon>
        <taxon>Pseudomonadota</taxon>
        <taxon>Betaproteobacteria</taxon>
        <taxon>Burkholderiales</taxon>
        <taxon>Sphaerotilaceae</taxon>
        <taxon>Ideonella</taxon>
    </lineage>
</organism>
<dbReference type="EMBL" id="JAGQDE010000003">
    <property type="protein sequence ID" value="MBQ0958246.1"/>
    <property type="molecule type" value="Genomic_DNA"/>
</dbReference>
<dbReference type="PROSITE" id="PS51186">
    <property type="entry name" value="GNAT"/>
    <property type="match status" value="1"/>
</dbReference>
<gene>
    <name evidence="2" type="ORF">KAK06_04695</name>
</gene>
<feature type="domain" description="N-acetyltransferase" evidence="1">
    <location>
        <begin position="15"/>
        <end position="181"/>
    </location>
</feature>